<accession>A0A4Y2AYN5</accession>
<reference evidence="2 3" key="1">
    <citation type="journal article" date="2019" name="Sci. Rep.">
        <title>Orb-weaving spider Araneus ventricosus genome elucidates the spidroin gene catalogue.</title>
        <authorList>
            <person name="Kono N."/>
            <person name="Nakamura H."/>
            <person name="Ohtoshi R."/>
            <person name="Moran D.A.P."/>
            <person name="Shinohara A."/>
            <person name="Yoshida Y."/>
            <person name="Fujiwara M."/>
            <person name="Mori M."/>
            <person name="Tomita M."/>
            <person name="Arakawa K."/>
        </authorList>
    </citation>
    <scope>NUCLEOTIDE SEQUENCE [LARGE SCALE GENOMIC DNA]</scope>
</reference>
<evidence type="ECO:0000256" key="1">
    <source>
        <dbReference type="SAM" id="MobiDB-lite"/>
    </source>
</evidence>
<proteinExistence type="predicted"/>
<name>A0A4Y2AYN5_ARAVE</name>
<dbReference type="EMBL" id="BGPR01000036">
    <property type="protein sequence ID" value="GBL84195.1"/>
    <property type="molecule type" value="Genomic_DNA"/>
</dbReference>
<sequence>MASPPNSGRINGTTVPLEGKSTTSFQRSRLPKRRGKDQKFCLQLDIAYSQVTLRDLASERPIAVAVANWEALALRNQQPRYKFISFYQALKRPKTSLVEKSPQQYIVKN</sequence>
<organism evidence="2 3">
    <name type="scientific">Araneus ventricosus</name>
    <name type="common">Orbweaver spider</name>
    <name type="synonym">Epeira ventricosa</name>
    <dbReference type="NCBI Taxonomy" id="182803"/>
    <lineage>
        <taxon>Eukaryota</taxon>
        <taxon>Metazoa</taxon>
        <taxon>Ecdysozoa</taxon>
        <taxon>Arthropoda</taxon>
        <taxon>Chelicerata</taxon>
        <taxon>Arachnida</taxon>
        <taxon>Araneae</taxon>
        <taxon>Araneomorphae</taxon>
        <taxon>Entelegynae</taxon>
        <taxon>Araneoidea</taxon>
        <taxon>Araneidae</taxon>
        <taxon>Araneus</taxon>
    </lineage>
</organism>
<feature type="compositionally biased region" description="Polar residues" evidence="1">
    <location>
        <begin position="1"/>
        <end position="27"/>
    </location>
</feature>
<gene>
    <name evidence="2" type="ORF">AVEN_118596_1</name>
</gene>
<comment type="caution">
    <text evidence="2">The sequence shown here is derived from an EMBL/GenBank/DDBJ whole genome shotgun (WGS) entry which is preliminary data.</text>
</comment>
<feature type="region of interest" description="Disordered" evidence="1">
    <location>
        <begin position="1"/>
        <end position="36"/>
    </location>
</feature>
<evidence type="ECO:0000313" key="3">
    <source>
        <dbReference type="Proteomes" id="UP000499080"/>
    </source>
</evidence>
<dbReference type="AlphaFoldDB" id="A0A4Y2AYN5"/>
<dbReference type="Proteomes" id="UP000499080">
    <property type="component" value="Unassembled WGS sequence"/>
</dbReference>
<keyword evidence="3" id="KW-1185">Reference proteome</keyword>
<evidence type="ECO:0000313" key="2">
    <source>
        <dbReference type="EMBL" id="GBL84195.1"/>
    </source>
</evidence>
<protein>
    <submittedName>
        <fullName evidence="2">Uncharacterized protein</fullName>
    </submittedName>
</protein>